<evidence type="ECO:0000313" key="3">
    <source>
        <dbReference type="Proteomes" id="UP000034166"/>
    </source>
</evidence>
<keyword evidence="3" id="KW-1185">Reference proteome</keyword>
<dbReference type="EMBL" id="LAYY01000005">
    <property type="protein sequence ID" value="KKK38911.1"/>
    <property type="molecule type" value="Genomic_DNA"/>
</dbReference>
<dbReference type="RefSeq" id="WP_046522845.1">
    <property type="nucleotide sequence ID" value="NZ_LAYY01000005.1"/>
</dbReference>
<dbReference type="Proteomes" id="UP000034166">
    <property type="component" value="Unassembled WGS sequence"/>
</dbReference>
<reference evidence="2 3" key="1">
    <citation type="submission" date="2015-04" db="EMBL/GenBank/DDBJ databases">
        <title>Taxonomic description and genome sequence of Bacillus campisalis sp. nov., a novel member of the genus Bacillus isolated from solar saltern.</title>
        <authorList>
            <person name="Mathan Kumar R."/>
            <person name="Kaur G."/>
            <person name="Kumar A."/>
            <person name="Singh N.K."/>
            <person name="Kaur N."/>
            <person name="Kumar N."/>
            <person name="Mayilraj S."/>
        </authorList>
    </citation>
    <scope>NUCLEOTIDE SEQUENCE [LARGE SCALE GENOMIC DNA]</scope>
    <source>
        <strain evidence="2 3">SA2-6</strain>
    </source>
</reference>
<dbReference type="PATRIC" id="fig|1408103.3.peg.1366"/>
<gene>
    <name evidence="2" type="ORF">WQ57_06060</name>
</gene>
<evidence type="ECO:0000256" key="1">
    <source>
        <dbReference type="SAM" id="MobiDB-lite"/>
    </source>
</evidence>
<organism evidence="2 3">
    <name type="scientific">Mesobacillus campisalis</name>
    <dbReference type="NCBI Taxonomy" id="1408103"/>
    <lineage>
        <taxon>Bacteria</taxon>
        <taxon>Bacillati</taxon>
        <taxon>Bacillota</taxon>
        <taxon>Bacilli</taxon>
        <taxon>Bacillales</taxon>
        <taxon>Bacillaceae</taxon>
        <taxon>Mesobacillus</taxon>
    </lineage>
</organism>
<evidence type="ECO:0000313" key="2">
    <source>
        <dbReference type="EMBL" id="KKK38911.1"/>
    </source>
</evidence>
<feature type="region of interest" description="Disordered" evidence="1">
    <location>
        <begin position="143"/>
        <end position="170"/>
    </location>
</feature>
<dbReference type="AlphaFoldDB" id="A0A0M2SYY3"/>
<accession>A0A0M2SYY3</accession>
<dbReference type="OrthoDB" id="2697418at2"/>
<protein>
    <submittedName>
        <fullName evidence="2">Uncharacterized protein</fullName>
    </submittedName>
</protein>
<comment type="caution">
    <text evidence="2">The sequence shown here is derived from an EMBL/GenBank/DDBJ whole genome shotgun (WGS) entry which is preliminary data.</text>
</comment>
<name>A0A0M2SYY3_9BACI</name>
<sequence>MNLKSSSIDQFEQFSQFASLKEFNNHMEIWLAVHKQEFSKGELVGLKRLVRFAAKIPGVSNAKIGTILKAIHEEYEGNGISRSTFKRMTQKAIQLGIITVHETQRKNGSQTSNLYVFNAFPKSEPPKEQQLNHPKETIIPLKTKNKELKKRKETAPEENSQSVEPLSTDLDDTYTSDTVPTAFVHLVKNFFPSAKTIEEYWRMACIAAYRESCEDKKDKVLEIAIHSFKQMIGKLKSHTLRNPFAYYFGILSKKFNELYFEDLYEIGFCV</sequence>
<proteinExistence type="predicted"/>